<dbReference type="PANTHER" id="PTHR45947:SF3">
    <property type="entry name" value="SULFOQUINOVOSYL TRANSFERASE SQD2"/>
    <property type="match status" value="1"/>
</dbReference>
<dbReference type="Proteomes" id="UP000184192">
    <property type="component" value="Unassembled WGS sequence"/>
</dbReference>
<sequence length="371" mass="41800">MNKKCIVCFHLFNDYSGSPKVLNMVLKGLLGKGKKVELVTSKGGVLDELNTHPGIKRYSYPYHFSANPAVTMLRYTVIQLYTFFFAFRYLFRKDVVFYINTLLPVGPALAGRIMGKRVVYHYHENAFIKGAFYKVLACCMQKLAHEIICVSAYQASFLKRKKGVTVIPNALPTEFVSKLYPDAEAAFERKTVLMLGSLKEYKGTREFIELANRLPQYKFVLVINDTQENIDKYLSDNKLTNIKGGGNLTIYPRQIDVAIFYNAASIVVCLTNPRLAVETFGLTTLEAMSGGLPVIVPTVGGIAEMVVDGINGYKTDVQELDIIQKQIRRMLDNKVLYHSLAKEALKCSEKYKSAENLSILMKSIDNGKEQY</sequence>
<dbReference type="InterPro" id="IPR001296">
    <property type="entry name" value="Glyco_trans_1"/>
</dbReference>
<keyword evidence="4" id="KW-1185">Reference proteome</keyword>
<dbReference type="AlphaFoldDB" id="A0A1M6I3Z1"/>
<dbReference type="SUPFAM" id="SSF53756">
    <property type="entry name" value="UDP-Glycosyltransferase/glycogen phosphorylase"/>
    <property type="match status" value="1"/>
</dbReference>
<dbReference type="GeneID" id="92713312"/>
<keyword evidence="3" id="KW-0808">Transferase</keyword>
<dbReference type="GO" id="GO:0016757">
    <property type="term" value="F:glycosyltransferase activity"/>
    <property type="evidence" value="ECO:0007669"/>
    <property type="project" value="InterPro"/>
</dbReference>
<dbReference type="InterPro" id="IPR050194">
    <property type="entry name" value="Glycosyltransferase_grp1"/>
</dbReference>
<dbReference type="InterPro" id="IPR028098">
    <property type="entry name" value="Glyco_trans_4-like_N"/>
</dbReference>
<feature type="domain" description="Glycosyl transferase family 1" evidence="1">
    <location>
        <begin position="188"/>
        <end position="344"/>
    </location>
</feature>
<dbReference type="CDD" id="cd03801">
    <property type="entry name" value="GT4_PimA-like"/>
    <property type="match status" value="1"/>
</dbReference>
<dbReference type="Pfam" id="PF00534">
    <property type="entry name" value="Glycos_transf_1"/>
    <property type="match status" value="1"/>
</dbReference>
<gene>
    <name evidence="3" type="ORF">SAMN05444350_12147</name>
</gene>
<feature type="domain" description="Glycosyltransferase subfamily 4-like N-terminal" evidence="2">
    <location>
        <begin position="17"/>
        <end position="174"/>
    </location>
</feature>
<dbReference type="Pfam" id="PF13439">
    <property type="entry name" value="Glyco_transf_4"/>
    <property type="match status" value="1"/>
</dbReference>
<proteinExistence type="predicted"/>
<reference evidence="4" key="1">
    <citation type="submission" date="2016-11" db="EMBL/GenBank/DDBJ databases">
        <authorList>
            <person name="Varghese N."/>
            <person name="Submissions S."/>
        </authorList>
    </citation>
    <scope>NUCLEOTIDE SEQUENCE [LARGE SCALE GENOMIC DNA]</scope>
    <source>
        <strain evidence="4">DSM 26884</strain>
    </source>
</reference>
<dbReference type="PANTHER" id="PTHR45947">
    <property type="entry name" value="SULFOQUINOVOSYL TRANSFERASE SQD2"/>
    <property type="match status" value="1"/>
</dbReference>
<dbReference type="eggNOG" id="COG0438">
    <property type="taxonomic scope" value="Bacteria"/>
</dbReference>
<dbReference type="RefSeq" id="WP_034524083.1">
    <property type="nucleotide sequence ID" value="NZ_FQZN01000021.1"/>
</dbReference>
<dbReference type="EMBL" id="FQZN01000021">
    <property type="protein sequence ID" value="SHJ29181.1"/>
    <property type="molecule type" value="Genomic_DNA"/>
</dbReference>
<evidence type="ECO:0000313" key="3">
    <source>
        <dbReference type="EMBL" id="SHJ29181.1"/>
    </source>
</evidence>
<accession>A0A1M6I3Z1</accession>
<evidence type="ECO:0000259" key="2">
    <source>
        <dbReference type="Pfam" id="PF13439"/>
    </source>
</evidence>
<evidence type="ECO:0000313" key="4">
    <source>
        <dbReference type="Proteomes" id="UP000184192"/>
    </source>
</evidence>
<organism evidence="3 4">
    <name type="scientific">Bacteroides stercorirosoris</name>
    <dbReference type="NCBI Taxonomy" id="871324"/>
    <lineage>
        <taxon>Bacteria</taxon>
        <taxon>Pseudomonadati</taxon>
        <taxon>Bacteroidota</taxon>
        <taxon>Bacteroidia</taxon>
        <taxon>Bacteroidales</taxon>
        <taxon>Bacteroidaceae</taxon>
        <taxon>Bacteroides</taxon>
    </lineage>
</organism>
<protein>
    <submittedName>
        <fullName evidence="3">Glycosyltransferase involved in cell wall bisynthesis</fullName>
    </submittedName>
</protein>
<name>A0A1M6I3Z1_9BACE</name>
<dbReference type="Gene3D" id="3.40.50.2000">
    <property type="entry name" value="Glycogen Phosphorylase B"/>
    <property type="match status" value="2"/>
</dbReference>
<evidence type="ECO:0000259" key="1">
    <source>
        <dbReference type="Pfam" id="PF00534"/>
    </source>
</evidence>